<evidence type="ECO:0000256" key="8">
    <source>
        <dbReference type="ARBA" id="ARBA00022830"/>
    </source>
</evidence>
<comment type="similarity">
    <text evidence="2">Belongs to the asfivirus DP71L family.</text>
</comment>
<keyword evidence="8" id="KW-1114">Inhibition of host interferon signaling pathway by virus</keyword>
<evidence type="ECO:0000256" key="9">
    <source>
        <dbReference type="ARBA" id="ARBA00022921"/>
    </source>
</evidence>
<proteinExistence type="inferred from homology"/>
<accession>A0ABR1AAI3</accession>
<feature type="region of interest" description="Disordered" evidence="13">
    <location>
        <begin position="211"/>
        <end position="267"/>
    </location>
</feature>
<evidence type="ECO:0000313" key="16">
    <source>
        <dbReference type="Proteomes" id="UP001369086"/>
    </source>
</evidence>
<keyword evidence="9" id="KW-0426">Late protein</keyword>
<feature type="compositionally biased region" description="Polar residues" evidence="13">
    <location>
        <begin position="214"/>
        <end position="224"/>
    </location>
</feature>
<evidence type="ECO:0000256" key="10">
    <source>
        <dbReference type="ARBA" id="ARBA00023258"/>
    </source>
</evidence>
<dbReference type="Proteomes" id="UP001369086">
    <property type="component" value="Unassembled WGS sequence"/>
</dbReference>
<dbReference type="Pfam" id="PF10488">
    <property type="entry name" value="PP1c_bdg"/>
    <property type="match status" value="1"/>
</dbReference>
<evidence type="ECO:0000256" key="4">
    <source>
        <dbReference type="ARBA" id="ARBA00011204"/>
    </source>
</evidence>
<name>A0ABR1AAI3_HUSHU</name>
<keyword evidence="6" id="KW-0945">Host-virus interaction</keyword>
<dbReference type="PANTHER" id="PTHR16489">
    <property type="entry name" value="GH11727P"/>
    <property type="match status" value="1"/>
</dbReference>
<evidence type="ECO:0000259" key="14">
    <source>
        <dbReference type="Pfam" id="PF10488"/>
    </source>
</evidence>
<dbReference type="PANTHER" id="PTHR16489:SF12">
    <property type="entry name" value="GH11727P"/>
    <property type="match status" value="1"/>
</dbReference>
<keyword evidence="16" id="KW-1185">Reference proteome</keyword>
<dbReference type="EMBL" id="JAHFZB010000001">
    <property type="protein sequence ID" value="KAK6494098.1"/>
    <property type="molecule type" value="Genomic_DNA"/>
</dbReference>
<feature type="compositionally biased region" description="Acidic residues" evidence="13">
    <location>
        <begin position="153"/>
        <end position="189"/>
    </location>
</feature>
<evidence type="ECO:0000256" key="5">
    <source>
        <dbReference type="ARBA" id="ARBA00019072"/>
    </source>
</evidence>
<evidence type="ECO:0000256" key="2">
    <source>
        <dbReference type="ARBA" id="ARBA00007512"/>
    </source>
</evidence>
<evidence type="ECO:0000256" key="13">
    <source>
        <dbReference type="SAM" id="MobiDB-lite"/>
    </source>
</evidence>
<evidence type="ECO:0000256" key="7">
    <source>
        <dbReference type="ARBA" id="ARBA00022632"/>
    </source>
</evidence>
<keyword evidence="10" id="KW-0922">Interferon antiviral system evasion</keyword>
<protein>
    <recommendedName>
        <fullName evidence="5">Protein DP71L</fullName>
    </recommendedName>
    <alternativeName>
        <fullName evidence="12">MyD116 homolog</fullName>
    </alternativeName>
</protein>
<comment type="similarity">
    <text evidence="3">Belongs to the PPP1R15 family.</text>
</comment>
<organism evidence="15 16">
    <name type="scientific">Huso huso</name>
    <name type="common">Beluga</name>
    <name type="synonym">Acipenser huso</name>
    <dbReference type="NCBI Taxonomy" id="61971"/>
    <lineage>
        <taxon>Eukaryota</taxon>
        <taxon>Metazoa</taxon>
        <taxon>Chordata</taxon>
        <taxon>Craniata</taxon>
        <taxon>Vertebrata</taxon>
        <taxon>Euteleostomi</taxon>
        <taxon>Actinopterygii</taxon>
        <taxon>Chondrostei</taxon>
        <taxon>Acipenseriformes</taxon>
        <taxon>Acipenseridae</taxon>
        <taxon>Huso</taxon>
    </lineage>
</organism>
<keyword evidence="11" id="KW-0899">Viral immunoevasion</keyword>
<keyword evidence="7" id="KW-1090">Inhibition of host innate immune response by virus</keyword>
<evidence type="ECO:0000256" key="3">
    <source>
        <dbReference type="ARBA" id="ARBA00010161"/>
    </source>
</evidence>
<evidence type="ECO:0000256" key="1">
    <source>
        <dbReference type="ARBA" id="ARBA00003756"/>
    </source>
</evidence>
<dbReference type="InterPro" id="IPR051254">
    <property type="entry name" value="PPP1R15"/>
</dbReference>
<feature type="domain" description="Protein phosphatase 1 regulatory subunit 15A/B C-terminal" evidence="14">
    <location>
        <begin position="218"/>
        <end position="399"/>
    </location>
</feature>
<gene>
    <name evidence="15" type="ORF">HHUSO_G551</name>
</gene>
<evidence type="ECO:0000256" key="12">
    <source>
        <dbReference type="ARBA" id="ARBA00031298"/>
    </source>
</evidence>
<comment type="subunit">
    <text evidence="4">Interacts (via C-terminus) with host PPP1CB.</text>
</comment>
<comment type="caution">
    <text evidence="15">The sequence shown here is derived from an EMBL/GenBank/DDBJ whole genome shotgun (WGS) entry which is preliminary data.</text>
</comment>
<reference evidence="15 16" key="1">
    <citation type="submission" date="2021-05" db="EMBL/GenBank/DDBJ databases">
        <authorList>
            <person name="Zahm M."/>
            <person name="Klopp C."/>
            <person name="Cabau C."/>
            <person name="Kuhl H."/>
            <person name="Suciu R."/>
            <person name="Ciorpac M."/>
            <person name="Holostenco D."/>
            <person name="Gessner J."/>
            <person name="Wuertz S."/>
            <person name="Hohne C."/>
            <person name="Stock M."/>
            <person name="Gislard M."/>
            <person name="Lluch J."/>
            <person name="Milhes M."/>
            <person name="Lampietro C."/>
            <person name="Lopez Roques C."/>
            <person name="Donnadieu C."/>
            <person name="Du K."/>
            <person name="Schartl M."/>
            <person name="Guiguen Y."/>
        </authorList>
    </citation>
    <scope>NUCLEOTIDE SEQUENCE [LARGE SCALE GENOMIC DNA]</scope>
    <source>
        <strain evidence="15">Hh-F2</strain>
        <tissue evidence="15">Blood</tissue>
    </source>
</reference>
<feature type="region of interest" description="Disordered" evidence="13">
    <location>
        <begin position="299"/>
        <end position="327"/>
    </location>
</feature>
<evidence type="ECO:0000313" key="15">
    <source>
        <dbReference type="EMBL" id="KAK6494098.1"/>
    </source>
</evidence>
<sequence length="404" mass="46308">MTPYTTLWHCLGSHLCPLKVLMPGRNLIESEGDSPISPVEMRVALSSRNKSGENFQSTLVFRPFQLAISLFRGAFSRIVSHWMTAMGLMSGRKLFPSGKAAHQYLSSAFCGNPLGKSINCKDRPSLQDVRLDFHRGYEEEEEDEEEKQQWESGLEDGDSDLEDTSDWLEGDSEDDCYSSDSEDELDLGSDCDWEIQPVVFKVCASPVKKESFLNKGQNSQSDLQATEHEDKVEEDDDDEDDDDSDWSDNSEESDWDDDSETNGDSKRNSELWESFFHSDDPYNPLGFSAPCRMGQDSRVEKTEMGTETPELRLETEGAKVEDDKEEPRECKHKKVRFSPVVQVHHLPECAFDDHAARSGSCWEEMARDRLRFQRRVQQISEQIDCCLQSEHRERVWKRLQSNPM</sequence>
<feature type="region of interest" description="Disordered" evidence="13">
    <location>
        <begin position="137"/>
        <end position="189"/>
    </location>
</feature>
<feature type="compositionally biased region" description="Acidic residues" evidence="13">
    <location>
        <begin position="232"/>
        <end position="261"/>
    </location>
</feature>
<evidence type="ECO:0000256" key="11">
    <source>
        <dbReference type="ARBA" id="ARBA00023280"/>
    </source>
</evidence>
<comment type="function">
    <text evidence="1">Interacts with the host phosphatase PP1 catalytic subunit (PPP1CB) and recruits it to dephosphorylate EIF2S1/eIF2alpha and therefore restores the host translation that has been shut-down by the host. Also inhibits the EIF2S1/eIF2alpha-ATF4-DDIT3/CHOP pathway.</text>
</comment>
<evidence type="ECO:0000256" key="6">
    <source>
        <dbReference type="ARBA" id="ARBA00022581"/>
    </source>
</evidence>
<dbReference type="InterPro" id="IPR019523">
    <property type="entry name" value="Prot_Pase1_reg-su15A/B_C"/>
</dbReference>